<dbReference type="Pfam" id="PF19601">
    <property type="entry name" value="DUF6106"/>
    <property type="match status" value="1"/>
</dbReference>
<sequence>MTTDGYVEHIVKTKTSAGIMALIVLGAIITVVGAFFMFFVPGGAIFGLPLAVVGVIIFSLAINRKECEFEYLFVNDDVEVARITAKSSRKQMYHFEGGEVKQITAVDSIYRDNEHQANSGIKTMNFTSKDKNTENPVYSFILNKNNRTEEVLLELDAKTIEHVKQFFKGKIRE</sequence>
<protein>
    <submittedName>
        <fullName evidence="2">Uncharacterized protein</fullName>
    </submittedName>
</protein>
<dbReference type="RefSeq" id="WP_186847571.1">
    <property type="nucleotide sequence ID" value="NZ_JACOOX010000003.1"/>
</dbReference>
<dbReference type="AlphaFoldDB" id="A0A8I0DTN1"/>
<evidence type="ECO:0000256" key="1">
    <source>
        <dbReference type="SAM" id="Phobius"/>
    </source>
</evidence>
<keyword evidence="3" id="KW-1185">Reference proteome</keyword>
<dbReference type="Proteomes" id="UP000615234">
    <property type="component" value="Unassembled WGS sequence"/>
</dbReference>
<comment type="caution">
    <text evidence="2">The sequence shown here is derived from an EMBL/GenBank/DDBJ whole genome shotgun (WGS) entry which is preliminary data.</text>
</comment>
<reference evidence="2 3" key="1">
    <citation type="submission" date="2020-08" db="EMBL/GenBank/DDBJ databases">
        <title>Genome public.</title>
        <authorList>
            <person name="Liu C."/>
            <person name="Sun Q."/>
        </authorList>
    </citation>
    <scope>NUCLEOTIDE SEQUENCE [LARGE SCALE GENOMIC DNA]</scope>
    <source>
        <strain evidence="2 3">NSJ-10</strain>
    </source>
</reference>
<feature type="transmembrane region" description="Helical" evidence="1">
    <location>
        <begin position="44"/>
        <end position="62"/>
    </location>
</feature>
<name>A0A8I0DTN1_9FIRM</name>
<proteinExistence type="predicted"/>
<keyword evidence="1" id="KW-1133">Transmembrane helix</keyword>
<evidence type="ECO:0000313" key="3">
    <source>
        <dbReference type="Proteomes" id="UP000615234"/>
    </source>
</evidence>
<organism evidence="2 3">
    <name type="scientific">Coprococcus hominis</name>
    <name type="common">ex Liu et al. 2022</name>
    <dbReference type="NCBI Taxonomy" id="2763039"/>
    <lineage>
        <taxon>Bacteria</taxon>
        <taxon>Bacillati</taxon>
        <taxon>Bacillota</taxon>
        <taxon>Clostridia</taxon>
        <taxon>Lachnospirales</taxon>
        <taxon>Lachnospiraceae</taxon>
        <taxon>Coprococcus</taxon>
    </lineage>
</organism>
<accession>A0A8I0DTN1</accession>
<keyword evidence="1" id="KW-0812">Transmembrane</keyword>
<feature type="transmembrane region" description="Helical" evidence="1">
    <location>
        <begin position="19"/>
        <end position="38"/>
    </location>
</feature>
<dbReference type="EMBL" id="JACOOX010000003">
    <property type="protein sequence ID" value="MBC5662574.1"/>
    <property type="molecule type" value="Genomic_DNA"/>
</dbReference>
<dbReference type="InterPro" id="IPR046088">
    <property type="entry name" value="DUF6106"/>
</dbReference>
<gene>
    <name evidence="2" type="ORF">H8S09_06630</name>
</gene>
<evidence type="ECO:0000313" key="2">
    <source>
        <dbReference type="EMBL" id="MBC5662574.1"/>
    </source>
</evidence>
<keyword evidence="1" id="KW-0472">Membrane</keyword>